<keyword evidence="2" id="KW-0233">DNA recombination</keyword>
<keyword evidence="2" id="KW-0234">DNA repair</keyword>
<evidence type="ECO:0000256" key="4">
    <source>
        <dbReference type="SAM" id="Phobius"/>
    </source>
</evidence>
<dbReference type="RefSeq" id="WP_157611763.1">
    <property type="nucleotide sequence ID" value="NZ_CP046622.1"/>
</dbReference>
<keyword evidence="4" id="KW-0812">Transmembrane</keyword>
<dbReference type="OrthoDB" id="9795084at2"/>
<dbReference type="Proteomes" id="UP000425817">
    <property type="component" value="Chromosome"/>
</dbReference>
<dbReference type="GO" id="GO:0003690">
    <property type="term" value="F:double-stranded DNA binding"/>
    <property type="evidence" value="ECO:0007669"/>
    <property type="project" value="UniProtKB-UniRule"/>
</dbReference>
<evidence type="ECO:0000256" key="2">
    <source>
        <dbReference type="HAMAP-Rule" id="MF_01875"/>
    </source>
</evidence>
<name>A0A6I6H182_VARPD</name>
<feature type="compositionally biased region" description="Acidic residues" evidence="3">
    <location>
        <begin position="288"/>
        <end position="297"/>
    </location>
</feature>
<dbReference type="EMBL" id="CP046622">
    <property type="protein sequence ID" value="QGW80563.1"/>
    <property type="molecule type" value="Genomic_DNA"/>
</dbReference>
<evidence type="ECO:0000259" key="5">
    <source>
        <dbReference type="SMART" id="SM00559"/>
    </source>
</evidence>
<keyword evidence="4" id="KW-0472">Membrane</keyword>
<gene>
    <name evidence="2" type="primary">ku</name>
    <name evidence="6" type="ORF">GOQ09_02665</name>
</gene>
<dbReference type="Pfam" id="PF02735">
    <property type="entry name" value="Ku"/>
    <property type="match status" value="1"/>
</dbReference>
<keyword evidence="4" id="KW-1133">Transmembrane helix</keyword>
<feature type="region of interest" description="Disordered" evidence="3">
    <location>
        <begin position="274"/>
        <end position="347"/>
    </location>
</feature>
<evidence type="ECO:0000256" key="1">
    <source>
        <dbReference type="ARBA" id="ARBA00023125"/>
    </source>
</evidence>
<comment type="subunit">
    <text evidence="2">Homodimer. Interacts with LigD.</text>
</comment>
<protein>
    <recommendedName>
        <fullName evidence="2">Non-homologous end joining protein Ku</fullName>
    </recommendedName>
</protein>
<dbReference type="HAMAP" id="MF_01875">
    <property type="entry name" value="Prokaryotic_Ku"/>
    <property type="match status" value="1"/>
</dbReference>
<comment type="function">
    <text evidence="2">With LigD forms a non-homologous end joining (NHEJ) DNA repair enzyme, which repairs dsDNA breaks with reduced fidelity. Binds linear dsDNA with 5'- and 3'- overhangs but not closed circular dsDNA nor ssDNA. Recruits and stimulates the ligase activity of LigD.</text>
</comment>
<dbReference type="PANTHER" id="PTHR41251:SF1">
    <property type="entry name" value="NON-HOMOLOGOUS END JOINING PROTEIN KU"/>
    <property type="match status" value="1"/>
</dbReference>
<dbReference type="NCBIfam" id="TIGR02772">
    <property type="entry name" value="Ku_bact"/>
    <property type="match status" value="1"/>
</dbReference>
<dbReference type="SUPFAM" id="SSF100939">
    <property type="entry name" value="SPOC domain-like"/>
    <property type="match status" value="1"/>
</dbReference>
<reference evidence="6 7" key="1">
    <citation type="submission" date="2019-12" db="EMBL/GenBank/DDBJ databases">
        <title>Hybrid Genome Assemblies of two High G+C Isolates from Undergraduate Microbiology Courses.</title>
        <authorList>
            <person name="Ne Ville C.J."/>
            <person name="Enright D."/>
            <person name="Hernandez I."/>
            <person name="Dodsworth J."/>
            <person name="Orwin P.M."/>
        </authorList>
    </citation>
    <scope>NUCLEOTIDE SEQUENCE [LARGE SCALE GENOMIC DNA]</scope>
    <source>
        <strain evidence="6 7">CSUSB</strain>
    </source>
</reference>
<feature type="domain" description="Ku" evidence="5">
    <location>
        <begin position="61"/>
        <end position="190"/>
    </location>
</feature>
<dbReference type="InterPro" id="IPR016194">
    <property type="entry name" value="SPOC-like_C_dom_sf"/>
</dbReference>
<evidence type="ECO:0000313" key="6">
    <source>
        <dbReference type="EMBL" id="QGW80563.1"/>
    </source>
</evidence>
<dbReference type="PIRSF" id="PIRSF006493">
    <property type="entry name" value="Prok_Ku"/>
    <property type="match status" value="1"/>
</dbReference>
<keyword evidence="2" id="KW-0227">DNA damage</keyword>
<comment type="similarity">
    <text evidence="2">Belongs to the prokaryotic Ku family.</text>
</comment>
<evidence type="ECO:0000313" key="7">
    <source>
        <dbReference type="Proteomes" id="UP000425817"/>
    </source>
</evidence>
<keyword evidence="1 2" id="KW-0238">DNA-binding</keyword>
<feature type="transmembrane region" description="Helical" evidence="4">
    <location>
        <begin position="12"/>
        <end position="32"/>
    </location>
</feature>
<sequence>MAVSKKAPAPRVLWKGAISFGLVHIPVALYSATTSQSIDFDWLDKRTMDPVGYKRINKKTGKEIARENIVKGVEYEDGEYVVLSDKEIADAYPKTTQTIEIETFVPANGIPFLYLERPYYVAPINRGAKVYALLRETLQRSGRIGVARVVIQTKQHLAALVPVGPGLVLNLLRWGSDIRPWTELPLPSEDAKKAGLNEREIKMAEQLVEDMSADWDPDEYKDEFKDEILRLVDRKVAAGQTETVTQIEPEEGQAVEGRGAKIIDLTELLQRSLRKGGGAKASTKTADADEEDDDEEEPAKPSAKSKTTAKAKPKTKAHGKTTSKSTSGSAAGKRSAAKSAPARRRAA</sequence>
<proteinExistence type="inferred from homology"/>
<dbReference type="GO" id="GO:0006303">
    <property type="term" value="P:double-strand break repair via nonhomologous end joining"/>
    <property type="evidence" value="ECO:0007669"/>
    <property type="project" value="UniProtKB-UniRule"/>
</dbReference>
<accession>A0A6I6H182</accession>
<dbReference type="CDD" id="cd00789">
    <property type="entry name" value="KU_like"/>
    <property type="match status" value="1"/>
</dbReference>
<feature type="compositionally biased region" description="Low complexity" evidence="3">
    <location>
        <begin position="322"/>
        <end position="340"/>
    </location>
</feature>
<evidence type="ECO:0000256" key="3">
    <source>
        <dbReference type="SAM" id="MobiDB-lite"/>
    </source>
</evidence>
<dbReference type="InterPro" id="IPR009187">
    <property type="entry name" value="Prok_Ku"/>
</dbReference>
<dbReference type="SMART" id="SM00559">
    <property type="entry name" value="Ku78"/>
    <property type="match status" value="1"/>
</dbReference>
<dbReference type="AlphaFoldDB" id="A0A6I6H182"/>
<dbReference type="GO" id="GO:0006310">
    <property type="term" value="P:DNA recombination"/>
    <property type="evidence" value="ECO:0007669"/>
    <property type="project" value="UniProtKB-KW"/>
</dbReference>
<organism evidence="6 7">
    <name type="scientific">Variovorax paradoxus</name>
    <dbReference type="NCBI Taxonomy" id="34073"/>
    <lineage>
        <taxon>Bacteria</taxon>
        <taxon>Pseudomonadati</taxon>
        <taxon>Pseudomonadota</taxon>
        <taxon>Betaproteobacteria</taxon>
        <taxon>Burkholderiales</taxon>
        <taxon>Comamonadaceae</taxon>
        <taxon>Variovorax</taxon>
    </lineage>
</organism>
<feature type="compositionally biased region" description="Basic residues" evidence="3">
    <location>
        <begin position="307"/>
        <end position="321"/>
    </location>
</feature>
<dbReference type="Gene3D" id="2.40.290.10">
    <property type="match status" value="1"/>
</dbReference>
<dbReference type="PANTHER" id="PTHR41251">
    <property type="entry name" value="NON-HOMOLOGOUS END JOINING PROTEIN KU"/>
    <property type="match status" value="1"/>
</dbReference>
<dbReference type="InterPro" id="IPR006164">
    <property type="entry name" value="DNA_bd_Ku70/Ku80"/>
</dbReference>